<name>A0A0B5EU70_STRA4</name>
<feature type="transmembrane region" description="Helical" evidence="1">
    <location>
        <begin position="73"/>
        <end position="97"/>
    </location>
</feature>
<feature type="transmembrane region" description="Helical" evidence="1">
    <location>
        <begin position="180"/>
        <end position="196"/>
    </location>
</feature>
<evidence type="ECO:0000256" key="1">
    <source>
        <dbReference type="SAM" id="Phobius"/>
    </source>
</evidence>
<dbReference type="AlphaFoldDB" id="A0A0B5EU70"/>
<feature type="transmembrane region" description="Helical" evidence="1">
    <location>
        <begin position="109"/>
        <end position="128"/>
    </location>
</feature>
<feature type="transmembrane region" description="Helical" evidence="1">
    <location>
        <begin position="216"/>
        <end position="237"/>
    </location>
</feature>
<dbReference type="InterPro" id="IPR012666">
    <property type="entry name" value="CbtA_put"/>
</dbReference>
<dbReference type="KEGG" id="sals:SLNWT_2404"/>
<sequence>MSTPLIPLLGRGVVAGAAAGLAAGLFSLFAAEPLMDRAIREEEARAAKEHAHEHAAAAAQHHEELFSRSTQHFGLVVTAVVAGIALGVFFALAYALIHRRTPLANPWPRALVFAAAAFLAVALLPALRYPANPPGVGDSATVTDRQEMWLGAVAIGVLGLLLAWQVAVKLAERPVPVRHTAVAATVIAVLAVLFLLPDNPDAVPVEATLLWDFRVLSIGTQALLWAVFGAVFGALGLRAASRPATAAEPRRETATA</sequence>
<gene>
    <name evidence="2" type="ORF">SLNWT_2404</name>
</gene>
<organism evidence="2 3">
    <name type="scientific">Streptomyces albus (strain ATCC 21838 / DSM 41398 / FERM P-419 / JCM 4703 / NBRC 107858)</name>
    <dbReference type="NCBI Taxonomy" id="1081613"/>
    <lineage>
        <taxon>Bacteria</taxon>
        <taxon>Bacillati</taxon>
        <taxon>Actinomycetota</taxon>
        <taxon>Actinomycetes</taxon>
        <taxon>Kitasatosporales</taxon>
        <taxon>Streptomycetaceae</taxon>
        <taxon>Streptomyces</taxon>
    </lineage>
</organism>
<feature type="transmembrane region" description="Helical" evidence="1">
    <location>
        <begin position="12"/>
        <end position="31"/>
    </location>
</feature>
<feature type="transmembrane region" description="Helical" evidence="1">
    <location>
        <begin position="148"/>
        <end position="168"/>
    </location>
</feature>
<keyword evidence="1" id="KW-1133">Transmembrane helix</keyword>
<evidence type="ECO:0008006" key="4">
    <source>
        <dbReference type="Google" id="ProtNLM"/>
    </source>
</evidence>
<accession>A0A0B5EU70</accession>
<keyword evidence="1" id="KW-0812">Transmembrane</keyword>
<evidence type="ECO:0000313" key="2">
    <source>
        <dbReference type="EMBL" id="AJE82780.1"/>
    </source>
</evidence>
<evidence type="ECO:0000313" key="3">
    <source>
        <dbReference type="Proteomes" id="UP000031523"/>
    </source>
</evidence>
<dbReference type="Proteomes" id="UP000031523">
    <property type="component" value="Chromosome"/>
</dbReference>
<keyword evidence="1" id="KW-0472">Membrane</keyword>
<proteinExistence type="predicted"/>
<dbReference type="Pfam" id="PF09490">
    <property type="entry name" value="CbtA"/>
    <property type="match status" value="1"/>
</dbReference>
<keyword evidence="3" id="KW-1185">Reference proteome</keyword>
<dbReference type="EMBL" id="CP010519">
    <property type="protein sequence ID" value="AJE82780.1"/>
    <property type="molecule type" value="Genomic_DNA"/>
</dbReference>
<reference evidence="2 3" key="1">
    <citation type="submission" date="2015-01" db="EMBL/GenBank/DDBJ databases">
        <title>Enhanced salinomycin production by adjusting the supply of polyketide extender units in Streptomyce albus DSM 41398.</title>
        <authorList>
            <person name="Lu C."/>
        </authorList>
    </citation>
    <scope>NUCLEOTIDE SEQUENCE [LARGE SCALE GENOMIC DNA]</scope>
    <source>
        <strain evidence="3">ATCC 21838 / DSM 41398 / FERM P-419 / JCM 4703 / NBRC 107858</strain>
    </source>
</reference>
<protein>
    <recommendedName>
        <fullName evidence="4">CbtA family protein</fullName>
    </recommendedName>
</protein>